<proteinExistence type="predicted"/>
<feature type="region of interest" description="Disordered" evidence="1">
    <location>
        <begin position="1"/>
        <end position="29"/>
    </location>
</feature>
<accession>A0A096GX27</accession>
<dbReference type="AlphaFoldDB" id="A0A096GX27"/>
<name>A0A096GX27_COMTE</name>
<gene>
    <name evidence="2" type="ORF">P353_11860</name>
</gene>
<organism evidence="2 3">
    <name type="scientific">Comamonas testosteroni</name>
    <name type="common">Pseudomonas testosteroni</name>
    <dbReference type="NCBI Taxonomy" id="285"/>
    <lineage>
        <taxon>Bacteria</taxon>
        <taxon>Pseudomonadati</taxon>
        <taxon>Pseudomonadota</taxon>
        <taxon>Betaproteobacteria</taxon>
        <taxon>Burkholderiales</taxon>
        <taxon>Comamonadaceae</taxon>
        <taxon>Comamonas</taxon>
    </lineage>
</organism>
<evidence type="ECO:0000313" key="2">
    <source>
        <dbReference type="EMBL" id="KGH29730.1"/>
    </source>
</evidence>
<dbReference type="EMBL" id="AWOR01000046">
    <property type="protein sequence ID" value="KGH29730.1"/>
    <property type="molecule type" value="Genomic_DNA"/>
</dbReference>
<comment type="caution">
    <text evidence="2">The sequence shown here is derived from an EMBL/GenBank/DDBJ whole genome shotgun (WGS) entry which is preliminary data.</text>
</comment>
<evidence type="ECO:0000256" key="1">
    <source>
        <dbReference type="SAM" id="MobiDB-lite"/>
    </source>
</evidence>
<evidence type="ECO:0000313" key="3">
    <source>
        <dbReference type="Proteomes" id="UP000029553"/>
    </source>
</evidence>
<dbReference type="Proteomes" id="UP000029553">
    <property type="component" value="Unassembled WGS sequence"/>
</dbReference>
<reference evidence="2 3" key="1">
    <citation type="submission" date="2013-09" db="EMBL/GenBank/DDBJ databases">
        <title>High correlation between genotypes and phenotypes of environmental bacteria Comamonas testosteroni strains.</title>
        <authorList>
            <person name="Liu L."/>
            <person name="Zhu W."/>
            <person name="Xia X."/>
            <person name="Xu B."/>
            <person name="Luo M."/>
            <person name="Wang G."/>
        </authorList>
    </citation>
    <scope>NUCLEOTIDE SEQUENCE [LARGE SCALE GENOMIC DNA]</scope>
    <source>
        <strain evidence="2 3">JL40</strain>
    </source>
</reference>
<protein>
    <submittedName>
        <fullName evidence="2">Uncharacterized protein</fullName>
    </submittedName>
</protein>
<sequence length="29" mass="3269">MQLEHQKRLIGSANTVSEHKGWHVSGIKP</sequence>